<dbReference type="PANTHER" id="PTHR38008">
    <property type="entry name" value="HEMOLYSIN-RELATED"/>
    <property type="match status" value="1"/>
</dbReference>
<name>A0A101FUP3_9EURY</name>
<feature type="compositionally biased region" description="Pro residues" evidence="1">
    <location>
        <begin position="152"/>
        <end position="167"/>
    </location>
</feature>
<dbReference type="EMBL" id="LGFT01000016">
    <property type="protein sequence ID" value="KUK44767.1"/>
    <property type="molecule type" value="Genomic_DNA"/>
</dbReference>
<evidence type="ECO:0000256" key="1">
    <source>
        <dbReference type="SAM" id="MobiDB-lite"/>
    </source>
</evidence>
<accession>A0A101FUP3</accession>
<evidence type="ECO:0000313" key="2">
    <source>
        <dbReference type="EMBL" id="KUK44767.1"/>
    </source>
</evidence>
<feature type="region of interest" description="Disordered" evidence="1">
    <location>
        <begin position="148"/>
        <end position="170"/>
    </location>
</feature>
<evidence type="ECO:0008006" key="4">
    <source>
        <dbReference type="Google" id="ProtNLM"/>
    </source>
</evidence>
<protein>
    <recommendedName>
        <fullName evidence="4">DUF333 domain-containing protein</fullName>
    </recommendedName>
</protein>
<dbReference type="PANTHER" id="PTHR38008:SF2">
    <property type="entry name" value="HEMOLYSIN"/>
    <property type="match status" value="1"/>
</dbReference>
<organism evidence="2 3">
    <name type="scientific">Methanothrix harundinacea</name>
    <dbReference type="NCBI Taxonomy" id="301375"/>
    <lineage>
        <taxon>Archaea</taxon>
        <taxon>Methanobacteriati</taxon>
        <taxon>Methanobacteriota</taxon>
        <taxon>Stenosarchaea group</taxon>
        <taxon>Methanomicrobia</taxon>
        <taxon>Methanotrichales</taxon>
        <taxon>Methanotrichaceae</taxon>
        <taxon>Methanothrix</taxon>
    </lineage>
</organism>
<reference evidence="2 3" key="1">
    <citation type="journal article" date="2015" name="MBio">
        <title>Genome-Resolved Metagenomic Analysis Reveals Roles for Candidate Phyla and Other Microbial Community Members in Biogeochemical Transformations in Oil Reservoirs.</title>
        <authorList>
            <person name="Hu P."/>
            <person name="Tom L."/>
            <person name="Singh A."/>
            <person name="Thomas B.C."/>
            <person name="Baker B.J."/>
            <person name="Piceno Y.M."/>
            <person name="Andersen G.L."/>
            <person name="Banfield J.F."/>
        </authorList>
    </citation>
    <scope>NUCLEOTIDE SEQUENCE [LARGE SCALE GENOMIC DNA]</scope>
    <source>
        <strain evidence="2">57_489</strain>
    </source>
</reference>
<comment type="caution">
    <text evidence="2">The sequence shown here is derived from an EMBL/GenBank/DDBJ whole genome shotgun (WGS) entry which is preliminary data.</text>
</comment>
<dbReference type="Pfam" id="PF03891">
    <property type="entry name" value="DUF333"/>
    <property type="match status" value="2"/>
</dbReference>
<dbReference type="InterPro" id="IPR005590">
    <property type="entry name" value="DUF333"/>
</dbReference>
<proteinExistence type="predicted"/>
<dbReference type="AlphaFoldDB" id="A0A101FUP3"/>
<gene>
    <name evidence="2" type="ORF">XD72_0872</name>
</gene>
<dbReference type="PATRIC" id="fig|301375.7.peg.442"/>
<dbReference type="Proteomes" id="UP000057043">
    <property type="component" value="Unassembled WGS sequence"/>
</dbReference>
<sequence>MRGSERILLISVLFCLVSFASAQDGDFIGGVIGPGTESPGGSIGMSNPAADYCSNQGYEYSNGRCVFPDGSSCDAWEFYRGECSYDPEPEKPMGMPNPASSYCTVQGYKLETRTDPTTGGEVGYCVFPDGSSCEEWAFYRGQCQYNPKPKPKPTPTPTPTPPVPKPQAPIATYTCDAPSASQQEAILDYDAKSAPPGQVYFMGSFVSWRDFQGTFPATSPALWIKTSSGWSWNAVCPLGAWMSEVIYLPRNGSVSLYMMDFSGNARLHQLGSASEGYKQITLYTNSPGQKMAIITLDGVPSNVVFTNVKSDWMPCGVRDVSGSASPGVDLIP</sequence>
<evidence type="ECO:0000313" key="3">
    <source>
        <dbReference type="Proteomes" id="UP000057043"/>
    </source>
</evidence>